<name>A0A917QEK8_9ACTN</name>
<evidence type="ECO:0000313" key="3">
    <source>
        <dbReference type="Proteomes" id="UP000637788"/>
    </source>
</evidence>
<comment type="caution">
    <text evidence="2">The sequence shown here is derived from an EMBL/GenBank/DDBJ whole genome shotgun (WGS) entry which is preliminary data.</text>
</comment>
<proteinExistence type="predicted"/>
<reference evidence="2" key="2">
    <citation type="submission" date="2020-09" db="EMBL/GenBank/DDBJ databases">
        <authorList>
            <person name="Sun Q."/>
            <person name="Ohkuma M."/>
        </authorList>
    </citation>
    <scope>NUCLEOTIDE SEQUENCE</scope>
    <source>
        <strain evidence="2">JCM 3035</strain>
    </source>
</reference>
<keyword evidence="3" id="KW-1185">Reference proteome</keyword>
<evidence type="ECO:0000256" key="1">
    <source>
        <dbReference type="SAM" id="MobiDB-lite"/>
    </source>
</evidence>
<organism evidence="2 3">
    <name type="scientific">Streptomyces flaveus</name>
    <dbReference type="NCBI Taxonomy" id="66370"/>
    <lineage>
        <taxon>Bacteria</taxon>
        <taxon>Bacillati</taxon>
        <taxon>Actinomycetota</taxon>
        <taxon>Actinomycetes</taxon>
        <taxon>Kitasatosporales</taxon>
        <taxon>Streptomycetaceae</taxon>
        <taxon>Streptomyces</taxon>
        <taxon>Streptomyces aurantiacus group</taxon>
    </lineage>
</organism>
<dbReference type="EMBL" id="BMPQ01000001">
    <property type="protein sequence ID" value="GGK46883.1"/>
    <property type="molecule type" value="Genomic_DNA"/>
</dbReference>
<sequence length="106" mass="10737">MTMPGREGREVVLRACAVAVCARRFEGGHEALRTLATDTARERTRAPESAPASGAAGGTAFLRTGVAPEAKQAQLGPGAVPTLLRIGTASVAAVGLEPLRPAFTGG</sequence>
<feature type="region of interest" description="Disordered" evidence="1">
    <location>
        <begin position="36"/>
        <end position="63"/>
    </location>
</feature>
<dbReference type="AlphaFoldDB" id="A0A917QEK8"/>
<accession>A0A917QEK8</accession>
<evidence type="ECO:0000313" key="2">
    <source>
        <dbReference type="EMBL" id="GGK46883.1"/>
    </source>
</evidence>
<feature type="compositionally biased region" description="Low complexity" evidence="1">
    <location>
        <begin position="47"/>
        <end position="60"/>
    </location>
</feature>
<gene>
    <name evidence="2" type="ORF">GCM10010094_03570</name>
</gene>
<dbReference type="Proteomes" id="UP000637788">
    <property type="component" value="Unassembled WGS sequence"/>
</dbReference>
<protein>
    <submittedName>
        <fullName evidence="2">Uncharacterized protein</fullName>
    </submittedName>
</protein>
<reference evidence="2" key="1">
    <citation type="journal article" date="2014" name="Int. J. Syst. Evol. Microbiol.">
        <title>Complete genome sequence of Corynebacterium casei LMG S-19264T (=DSM 44701T), isolated from a smear-ripened cheese.</title>
        <authorList>
            <consortium name="US DOE Joint Genome Institute (JGI-PGF)"/>
            <person name="Walter F."/>
            <person name="Albersmeier A."/>
            <person name="Kalinowski J."/>
            <person name="Ruckert C."/>
        </authorList>
    </citation>
    <scope>NUCLEOTIDE SEQUENCE</scope>
    <source>
        <strain evidence="2">JCM 3035</strain>
    </source>
</reference>